<evidence type="ECO:0000256" key="1">
    <source>
        <dbReference type="SAM" id="Phobius"/>
    </source>
</evidence>
<dbReference type="Pfam" id="PF11755">
    <property type="entry name" value="DUF3311"/>
    <property type="match status" value="1"/>
</dbReference>
<evidence type="ECO:0000313" key="3">
    <source>
        <dbReference type="Proteomes" id="UP001049518"/>
    </source>
</evidence>
<name>A0ABX8QUI9_9ACTN</name>
<sequence length="57" mass="6726">MKALLLLPPIGLLVPAFYDRRSPELFSVPFFYWYQLAWVPITVALLVLVYRATRDER</sequence>
<dbReference type="RefSeq" id="WP_231335649.1">
    <property type="nucleotide sequence ID" value="NZ_CP059572.1"/>
</dbReference>
<keyword evidence="1" id="KW-0472">Membrane</keyword>
<proteinExistence type="predicted"/>
<organism evidence="2 3">
    <name type="scientific">Actinomadura graeca</name>
    <dbReference type="NCBI Taxonomy" id="2750812"/>
    <lineage>
        <taxon>Bacteria</taxon>
        <taxon>Bacillati</taxon>
        <taxon>Actinomycetota</taxon>
        <taxon>Actinomycetes</taxon>
        <taxon>Streptosporangiales</taxon>
        <taxon>Thermomonosporaceae</taxon>
        <taxon>Actinomadura</taxon>
    </lineage>
</organism>
<gene>
    <name evidence="2" type="ORF">AGRA3207_003406</name>
</gene>
<feature type="transmembrane region" description="Helical" evidence="1">
    <location>
        <begin position="32"/>
        <end position="50"/>
    </location>
</feature>
<dbReference type="InterPro" id="IPR021741">
    <property type="entry name" value="DUF3311"/>
</dbReference>
<accession>A0ABX8QUI9</accession>
<protein>
    <submittedName>
        <fullName evidence="2">DUF3311 domain-containing protein</fullName>
    </submittedName>
</protein>
<dbReference type="EMBL" id="CP059572">
    <property type="protein sequence ID" value="QXJ22411.1"/>
    <property type="molecule type" value="Genomic_DNA"/>
</dbReference>
<dbReference type="Proteomes" id="UP001049518">
    <property type="component" value="Chromosome"/>
</dbReference>
<keyword evidence="1" id="KW-1133">Transmembrane helix</keyword>
<reference evidence="2" key="1">
    <citation type="submission" date="2020-07" db="EMBL/GenBank/DDBJ databases">
        <authorList>
            <person name="Tarantini F.S."/>
            <person name="Hong K.W."/>
            <person name="Chan K.G."/>
        </authorList>
    </citation>
    <scope>NUCLEOTIDE SEQUENCE</scope>
    <source>
        <strain evidence="2">32-07</strain>
    </source>
</reference>
<keyword evidence="1" id="KW-0812">Transmembrane</keyword>
<evidence type="ECO:0000313" key="2">
    <source>
        <dbReference type="EMBL" id="QXJ22411.1"/>
    </source>
</evidence>
<keyword evidence="3" id="KW-1185">Reference proteome</keyword>